<accession>A0AAD7IC79</accession>
<proteinExistence type="predicted"/>
<protein>
    <submittedName>
        <fullName evidence="2">Uncharacterized protein</fullName>
    </submittedName>
</protein>
<evidence type="ECO:0000256" key="1">
    <source>
        <dbReference type="SAM" id="MobiDB-lite"/>
    </source>
</evidence>
<evidence type="ECO:0000313" key="3">
    <source>
        <dbReference type="Proteomes" id="UP001215598"/>
    </source>
</evidence>
<dbReference type="Proteomes" id="UP001215598">
    <property type="component" value="Unassembled WGS sequence"/>
</dbReference>
<dbReference type="EMBL" id="JARKIB010000110">
    <property type="protein sequence ID" value="KAJ7738754.1"/>
    <property type="molecule type" value="Genomic_DNA"/>
</dbReference>
<keyword evidence="3" id="KW-1185">Reference proteome</keyword>
<gene>
    <name evidence="2" type="ORF">B0H16DRAFT_1729726</name>
</gene>
<comment type="caution">
    <text evidence="2">The sequence shown here is derived from an EMBL/GenBank/DDBJ whole genome shotgun (WGS) entry which is preliminary data.</text>
</comment>
<sequence length="140" mass="15391">MPSTVASSSDSRRRPACSPVTIHGSKFIEMLEDFPAASVLPRSTTADESLSKSKSNKASAPREKWSPLTPSEARALIHSARFPEQAPAFSLSEGRRGVPRAEVNRLARKIARENTLCRTLRGLPDIEVTRPDQHTLRTSN</sequence>
<dbReference type="AlphaFoldDB" id="A0AAD7IC79"/>
<organism evidence="2 3">
    <name type="scientific">Mycena metata</name>
    <dbReference type="NCBI Taxonomy" id="1033252"/>
    <lineage>
        <taxon>Eukaryota</taxon>
        <taxon>Fungi</taxon>
        <taxon>Dikarya</taxon>
        <taxon>Basidiomycota</taxon>
        <taxon>Agaricomycotina</taxon>
        <taxon>Agaricomycetes</taxon>
        <taxon>Agaricomycetidae</taxon>
        <taxon>Agaricales</taxon>
        <taxon>Marasmiineae</taxon>
        <taxon>Mycenaceae</taxon>
        <taxon>Mycena</taxon>
    </lineage>
</organism>
<feature type="region of interest" description="Disordered" evidence="1">
    <location>
        <begin position="42"/>
        <end position="69"/>
    </location>
</feature>
<reference evidence="2" key="1">
    <citation type="submission" date="2023-03" db="EMBL/GenBank/DDBJ databases">
        <title>Massive genome expansion in bonnet fungi (Mycena s.s.) driven by repeated elements and novel gene families across ecological guilds.</title>
        <authorList>
            <consortium name="Lawrence Berkeley National Laboratory"/>
            <person name="Harder C.B."/>
            <person name="Miyauchi S."/>
            <person name="Viragh M."/>
            <person name="Kuo A."/>
            <person name="Thoen E."/>
            <person name="Andreopoulos B."/>
            <person name="Lu D."/>
            <person name="Skrede I."/>
            <person name="Drula E."/>
            <person name="Henrissat B."/>
            <person name="Morin E."/>
            <person name="Kohler A."/>
            <person name="Barry K."/>
            <person name="LaButti K."/>
            <person name="Morin E."/>
            <person name="Salamov A."/>
            <person name="Lipzen A."/>
            <person name="Mereny Z."/>
            <person name="Hegedus B."/>
            <person name="Baldrian P."/>
            <person name="Stursova M."/>
            <person name="Weitz H."/>
            <person name="Taylor A."/>
            <person name="Grigoriev I.V."/>
            <person name="Nagy L.G."/>
            <person name="Martin F."/>
            <person name="Kauserud H."/>
        </authorList>
    </citation>
    <scope>NUCLEOTIDE SEQUENCE</scope>
    <source>
        <strain evidence="2">CBHHK182m</strain>
    </source>
</reference>
<name>A0AAD7IC79_9AGAR</name>
<evidence type="ECO:0000313" key="2">
    <source>
        <dbReference type="EMBL" id="KAJ7738754.1"/>
    </source>
</evidence>